<accession>A0ABR9XU35</accession>
<sequence length="196" mass="22339">MIFRSRNTAALLALAALLTLILMSGLGYQLSRYAGEPVRSDVIIVLGGDDGLRVTTGGNLYAGGYAPHVLLTGIDKRYYTPGRPNWRERRMMDAGVPDSMIHIDTVSESSWDEAVNALERMENNNWQNALVISDPPHMLRLHNTWSKAFEGSSKRFVLVATAPEWWNPWLWWNNPTSSRFVISEVQKNLYYSLRYY</sequence>
<name>A0ABR9XU35_9CHLB</name>
<comment type="caution">
    <text evidence="2">The sequence shown here is derived from an EMBL/GenBank/DDBJ whole genome shotgun (WGS) entry which is preliminary data.</text>
</comment>
<evidence type="ECO:0000259" key="1">
    <source>
        <dbReference type="Pfam" id="PF02698"/>
    </source>
</evidence>
<dbReference type="InterPro" id="IPR014729">
    <property type="entry name" value="Rossmann-like_a/b/a_fold"/>
</dbReference>
<dbReference type="EMBL" id="JADGII010000023">
    <property type="protein sequence ID" value="MBF0637490.1"/>
    <property type="molecule type" value="Genomic_DNA"/>
</dbReference>
<gene>
    <name evidence="2" type="ORF">INT08_09955</name>
</gene>
<dbReference type="CDD" id="cd06259">
    <property type="entry name" value="YdcF-like"/>
    <property type="match status" value="1"/>
</dbReference>
<organism evidence="2 3">
    <name type="scientific">Prosthecochloris ethylica</name>
    <dbReference type="NCBI Taxonomy" id="2743976"/>
    <lineage>
        <taxon>Bacteria</taxon>
        <taxon>Pseudomonadati</taxon>
        <taxon>Chlorobiota</taxon>
        <taxon>Chlorobiia</taxon>
        <taxon>Chlorobiales</taxon>
        <taxon>Chlorobiaceae</taxon>
        <taxon>Prosthecochloris</taxon>
    </lineage>
</organism>
<dbReference type="RefSeq" id="WP_114608510.1">
    <property type="nucleotide sequence ID" value="NZ_JABVZQ010000010.1"/>
</dbReference>
<evidence type="ECO:0000313" key="2">
    <source>
        <dbReference type="EMBL" id="MBF0637490.1"/>
    </source>
</evidence>
<dbReference type="InterPro" id="IPR003848">
    <property type="entry name" value="DUF218"/>
</dbReference>
<proteinExistence type="predicted"/>
<dbReference type="Proteomes" id="UP000619838">
    <property type="component" value="Unassembled WGS sequence"/>
</dbReference>
<feature type="domain" description="DUF218" evidence="1">
    <location>
        <begin position="41"/>
        <end position="168"/>
    </location>
</feature>
<dbReference type="Gene3D" id="3.40.50.620">
    <property type="entry name" value="HUPs"/>
    <property type="match status" value="1"/>
</dbReference>
<keyword evidence="3" id="KW-1185">Reference proteome</keyword>
<reference evidence="2 3" key="1">
    <citation type="journal article" date="2020" name="Microorganisms">
        <title>Simultaneous Genome Sequencing of Prosthecochloris ethylica and Desulfuromonas acetoxidans within a Syntrophic Mixture Reveals Unique Pili and Protein Interactions.</title>
        <authorList>
            <person name="Kyndt J.A."/>
            <person name="Van Beeumen J.J."/>
            <person name="Meyer T.E."/>
        </authorList>
    </citation>
    <scope>NUCLEOTIDE SEQUENCE [LARGE SCALE GENOMIC DNA]</scope>
    <source>
        <strain evidence="2 3">N3</strain>
    </source>
</reference>
<dbReference type="Pfam" id="PF02698">
    <property type="entry name" value="DUF218"/>
    <property type="match status" value="1"/>
</dbReference>
<evidence type="ECO:0000313" key="3">
    <source>
        <dbReference type="Proteomes" id="UP000619838"/>
    </source>
</evidence>
<protein>
    <submittedName>
        <fullName evidence="2">YdcF family protein</fullName>
    </submittedName>
</protein>